<dbReference type="PANTHER" id="PTHR32196:SF72">
    <property type="entry name" value="RIBOSE IMPORT PERMEASE PROTEIN RBSC"/>
    <property type="match status" value="1"/>
</dbReference>
<sequence length="315" mass="32817">MKRYANFLGLLTAWLAVFGVFALLAPDNFSSRENFETILRQSTIVGFAAVGMTYVIVSGGIDLSVGSMIAFVTVLIAFSLERGLSPAFAAGIGVAGAAFCGLLNGVLITRLRVGAFIVTLGSFLVIRGVAKGIAHDQKIDAPLTWLSDLISQLGADRKWMIVPWGVWALILLSAVAAYSLRNSVFGRHVVAVGSNEQAARVSGVPVERTRVWVYVLGGATAGLAGLIQFSRLTVGDPTVAVGLELEVIAATVIGGASLSGGTGSVWGSLLGALIMSTIKSGCSHVLLPNWVQEVVTGCIIVAAVAIDRWRSAATS</sequence>
<feature type="transmembrane region" description="Helical" evidence="6">
    <location>
        <begin position="249"/>
        <end position="274"/>
    </location>
</feature>
<evidence type="ECO:0000256" key="1">
    <source>
        <dbReference type="ARBA" id="ARBA00004651"/>
    </source>
</evidence>
<reference evidence="7" key="1">
    <citation type="journal article" name="DNA Res.">
        <title>The physiological potential of anammox bacteria as revealed by their core genome structure.</title>
        <authorList>
            <person name="Okubo T."/>
            <person name="Toyoda A."/>
            <person name="Fukuhara K."/>
            <person name="Uchiyama I."/>
            <person name="Harigaya Y."/>
            <person name="Kuroiwa M."/>
            <person name="Suzuki T."/>
            <person name="Murakami Y."/>
            <person name="Suwa Y."/>
            <person name="Takami H."/>
        </authorList>
    </citation>
    <scope>NUCLEOTIDE SEQUENCE</scope>
    <source>
        <strain evidence="7">317325-2</strain>
    </source>
</reference>
<accession>A0A809RTT4</accession>
<name>A0A809RTT4_9BACT</name>
<keyword evidence="5 6" id="KW-0472">Membrane</keyword>
<dbReference type="Proteomes" id="UP000662873">
    <property type="component" value="Chromosome"/>
</dbReference>
<evidence type="ECO:0000256" key="6">
    <source>
        <dbReference type="SAM" id="Phobius"/>
    </source>
</evidence>
<comment type="subcellular location">
    <subcellularLocation>
        <location evidence="1">Cell membrane</location>
        <topology evidence="1">Multi-pass membrane protein</topology>
    </subcellularLocation>
</comment>
<evidence type="ECO:0000256" key="5">
    <source>
        <dbReference type="ARBA" id="ARBA00023136"/>
    </source>
</evidence>
<proteinExistence type="predicted"/>
<evidence type="ECO:0000256" key="3">
    <source>
        <dbReference type="ARBA" id="ARBA00022692"/>
    </source>
</evidence>
<feature type="transmembrane region" description="Helical" evidence="6">
    <location>
        <begin position="63"/>
        <end position="80"/>
    </location>
</feature>
<protein>
    <submittedName>
        <fullName evidence="7">ABC transporter permease</fullName>
    </submittedName>
</protein>
<feature type="transmembrane region" description="Helical" evidence="6">
    <location>
        <begin position="211"/>
        <end position="229"/>
    </location>
</feature>
<keyword evidence="2" id="KW-1003">Cell membrane</keyword>
<gene>
    <name evidence="7" type="ORF">NPRO_07570</name>
</gene>
<dbReference type="CDD" id="cd06579">
    <property type="entry name" value="TM_PBP1_transp_AraH_like"/>
    <property type="match status" value="1"/>
</dbReference>
<organism evidence="7 8">
    <name type="scientific">Candidatus Nitrosymbiomonas proteolyticus</name>
    <dbReference type="NCBI Taxonomy" id="2608984"/>
    <lineage>
        <taxon>Bacteria</taxon>
        <taxon>Bacillati</taxon>
        <taxon>Armatimonadota</taxon>
        <taxon>Armatimonadota incertae sedis</taxon>
        <taxon>Candidatus Nitrosymbiomonas</taxon>
    </lineage>
</organism>
<keyword evidence="4 6" id="KW-1133">Transmembrane helix</keyword>
<feature type="transmembrane region" description="Helical" evidence="6">
    <location>
        <begin position="113"/>
        <end position="130"/>
    </location>
</feature>
<dbReference type="GO" id="GO:0022857">
    <property type="term" value="F:transmembrane transporter activity"/>
    <property type="evidence" value="ECO:0007669"/>
    <property type="project" value="InterPro"/>
</dbReference>
<evidence type="ECO:0000256" key="4">
    <source>
        <dbReference type="ARBA" id="ARBA00022989"/>
    </source>
</evidence>
<feature type="transmembrane region" description="Helical" evidence="6">
    <location>
        <begin position="38"/>
        <end position="56"/>
    </location>
</feature>
<dbReference type="EMBL" id="AP021858">
    <property type="protein sequence ID" value="BBO23162.1"/>
    <property type="molecule type" value="Genomic_DNA"/>
</dbReference>
<dbReference type="AlphaFoldDB" id="A0A809RTT4"/>
<dbReference type="PANTHER" id="PTHR32196">
    <property type="entry name" value="ABC TRANSPORTER PERMEASE PROTEIN YPHD-RELATED-RELATED"/>
    <property type="match status" value="1"/>
</dbReference>
<feature type="transmembrane region" description="Helical" evidence="6">
    <location>
        <begin position="86"/>
        <end position="106"/>
    </location>
</feature>
<keyword evidence="3 6" id="KW-0812">Transmembrane</keyword>
<feature type="transmembrane region" description="Helical" evidence="6">
    <location>
        <begin position="161"/>
        <end position="180"/>
    </location>
</feature>
<dbReference type="Pfam" id="PF02653">
    <property type="entry name" value="BPD_transp_2"/>
    <property type="match status" value="1"/>
</dbReference>
<dbReference type="InterPro" id="IPR001851">
    <property type="entry name" value="ABC_transp_permease"/>
</dbReference>
<dbReference type="KEGG" id="npy:NPRO_07570"/>
<evidence type="ECO:0000256" key="2">
    <source>
        <dbReference type="ARBA" id="ARBA00022475"/>
    </source>
</evidence>
<evidence type="ECO:0000313" key="8">
    <source>
        <dbReference type="Proteomes" id="UP000662873"/>
    </source>
</evidence>
<evidence type="ECO:0000313" key="7">
    <source>
        <dbReference type="EMBL" id="BBO23162.1"/>
    </source>
</evidence>
<dbReference type="GO" id="GO:0005886">
    <property type="term" value="C:plasma membrane"/>
    <property type="evidence" value="ECO:0007669"/>
    <property type="project" value="UniProtKB-SubCell"/>
</dbReference>